<gene>
    <name evidence="2" type="ORF">CathTA2_2375</name>
</gene>
<proteinExistence type="predicted"/>
<sequence>METVTIKHYICTERGHQMGRTWLMAILVLCILLFMAGLDSRLSSPAHPPSLERNMEQGFQAANQTNNKAQAKIVKHVLTYAQTVRDDDPFIEAEPGVWVKQSNVEGIVVDGQRYYYSMIPHMSYDPLARGEVSMEDIDILYDEQGEFPVMIYTVKSR</sequence>
<evidence type="ECO:0000313" key="2">
    <source>
        <dbReference type="EMBL" id="EGL82140.1"/>
    </source>
</evidence>
<dbReference type="eggNOG" id="ENOG502ZWCT">
    <property type="taxonomic scope" value="Bacteria"/>
</dbReference>
<accession>F5L966</accession>
<name>F5L966_CALTT</name>
<keyword evidence="1" id="KW-0472">Membrane</keyword>
<dbReference type="EMBL" id="AFCE01000155">
    <property type="protein sequence ID" value="EGL82140.1"/>
    <property type="molecule type" value="Genomic_DNA"/>
</dbReference>
<reference evidence="2 3" key="1">
    <citation type="journal article" date="2011" name="J. Bacteriol.">
        <title>Draft genome sequence of the thermoalkaliphilic Caldalkalibacillus thermarum strain TA2.A1.</title>
        <authorList>
            <person name="Kalamorz F."/>
            <person name="Keis S."/>
            <person name="McMillan D.G."/>
            <person name="Olsson K."/>
            <person name="Stanton J.A."/>
            <person name="Stockwell P."/>
            <person name="Black M.A."/>
            <person name="Klingeman D.M."/>
            <person name="Land M.L."/>
            <person name="Han C.S."/>
            <person name="Martin S.L."/>
            <person name="Becher S.A."/>
            <person name="Peddie C.J."/>
            <person name="Morgan H.W."/>
            <person name="Matthies D."/>
            <person name="Preiss L."/>
            <person name="Meier T."/>
            <person name="Brown S.D."/>
            <person name="Cook G.M."/>
        </authorList>
    </citation>
    <scope>NUCLEOTIDE SEQUENCE [LARGE SCALE GENOMIC DNA]</scope>
    <source>
        <strain evidence="2 3">TA2.A1</strain>
    </source>
</reference>
<comment type="caution">
    <text evidence="2">The sequence shown here is derived from an EMBL/GenBank/DDBJ whole genome shotgun (WGS) entry which is preliminary data.</text>
</comment>
<keyword evidence="1" id="KW-0812">Transmembrane</keyword>
<protein>
    <submittedName>
        <fullName evidence="2">Uncharacterized protein</fullName>
    </submittedName>
</protein>
<evidence type="ECO:0000256" key="1">
    <source>
        <dbReference type="SAM" id="Phobius"/>
    </source>
</evidence>
<evidence type="ECO:0000313" key="3">
    <source>
        <dbReference type="Proteomes" id="UP000010716"/>
    </source>
</evidence>
<organism evidence="2 3">
    <name type="scientific">Caldalkalibacillus thermarum (strain TA2.A1)</name>
    <dbReference type="NCBI Taxonomy" id="986075"/>
    <lineage>
        <taxon>Bacteria</taxon>
        <taxon>Bacillati</taxon>
        <taxon>Bacillota</taxon>
        <taxon>Bacilli</taxon>
        <taxon>Bacillales</taxon>
        <taxon>Bacillaceae</taxon>
        <taxon>Caldalkalibacillus</taxon>
    </lineage>
</organism>
<dbReference type="Proteomes" id="UP000010716">
    <property type="component" value="Unassembled WGS sequence"/>
</dbReference>
<keyword evidence="1" id="KW-1133">Transmembrane helix</keyword>
<dbReference type="AlphaFoldDB" id="F5L966"/>
<feature type="transmembrane region" description="Helical" evidence="1">
    <location>
        <begin position="21"/>
        <end position="38"/>
    </location>
</feature>